<dbReference type="KEGG" id="cap:CLDAP_23990"/>
<organism evidence="2 3">
    <name type="scientific">Caldilinea aerophila (strain DSM 14535 / JCM 11387 / NBRC 104270 / STL-6-O1)</name>
    <dbReference type="NCBI Taxonomy" id="926550"/>
    <lineage>
        <taxon>Bacteria</taxon>
        <taxon>Bacillati</taxon>
        <taxon>Chloroflexota</taxon>
        <taxon>Caldilineae</taxon>
        <taxon>Caldilineales</taxon>
        <taxon>Caldilineaceae</taxon>
        <taxon>Caldilinea</taxon>
    </lineage>
</organism>
<dbReference type="Proteomes" id="UP000007880">
    <property type="component" value="Chromosome"/>
</dbReference>
<protein>
    <submittedName>
        <fullName evidence="2">Uncharacterized protein</fullName>
    </submittedName>
</protein>
<feature type="compositionally biased region" description="Basic and acidic residues" evidence="1">
    <location>
        <begin position="22"/>
        <end position="37"/>
    </location>
</feature>
<proteinExistence type="predicted"/>
<dbReference type="EMBL" id="AP012337">
    <property type="protein sequence ID" value="BAM00439.1"/>
    <property type="molecule type" value="Genomic_DNA"/>
</dbReference>
<evidence type="ECO:0000256" key="1">
    <source>
        <dbReference type="SAM" id="MobiDB-lite"/>
    </source>
</evidence>
<feature type="region of interest" description="Disordered" evidence="1">
    <location>
        <begin position="1"/>
        <end position="41"/>
    </location>
</feature>
<dbReference type="HOGENOM" id="CLU_2732397_0_0_0"/>
<dbReference type="STRING" id="926550.CLDAP_23990"/>
<reference evidence="2 3" key="1">
    <citation type="submission" date="2012-02" db="EMBL/GenBank/DDBJ databases">
        <title>Complete genome sequence of Caldilinea aerophila DSM 14535 (= NBRC 102666).</title>
        <authorList>
            <person name="Oguchi A."/>
            <person name="Hosoyama A."/>
            <person name="Sekine M."/>
            <person name="Fukai R."/>
            <person name="Kato Y."/>
            <person name="Nakamura S."/>
            <person name="Hanada S."/>
            <person name="Yamazaki S."/>
            <person name="Fujita N."/>
        </authorList>
    </citation>
    <scope>NUCLEOTIDE SEQUENCE [LARGE SCALE GENOMIC DNA]</scope>
    <source>
        <strain evidence="3">DSM 14535 / JCM 11387 / NBRC 104270 / STL-6-O1</strain>
    </source>
</reference>
<sequence length="71" mass="7922">MFPLRSQLRGSAGFAPASHLTAGHDELAEPQPHHSDKEMDESLIVFDEKRSREPALPLWVLIARLNGAQFT</sequence>
<name>I0I5A1_CALAS</name>
<dbReference type="AlphaFoldDB" id="I0I5A1"/>
<evidence type="ECO:0000313" key="3">
    <source>
        <dbReference type="Proteomes" id="UP000007880"/>
    </source>
</evidence>
<keyword evidence="3" id="KW-1185">Reference proteome</keyword>
<evidence type="ECO:0000313" key="2">
    <source>
        <dbReference type="EMBL" id="BAM00439.1"/>
    </source>
</evidence>
<accession>I0I5A1</accession>
<gene>
    <name evidence="2" type="ordered locus">CLDAP_23990</name>
</gene>